<dbReference type="RefSeq" id="WP_054584088.1">
    <property type="nucleotide sequence ID" value="NZ_LGUC01000001.1"/>
</dbReference>
<dbReference type="STRING" id="699431.SY89_02254"/>
<protein>
    <submittedName>
        <fullName evidence="1">Uncharacterized protein</fullName>
    </submittedName>
</protein>
<dbReference type="AlphaFoldDB" id="A0A0N8I073"/>
<dbReference type="EMBL" id="LGUC01000001">
    <property type="protein sequence ID" value="KPN31507.1"/>
    <property type="molecule type" value="Genomic_DNA"/>
</dbReference>
<dbReference type="Proteomes" id="UP000050535">
    <property type="component" value="Unassembled WGS sequence"/>
</dbReference>
<proteinExistence type="predicted"/>
<gene>
    <name evidence="1" type="ORF">SY89_02254</name>
</gene>
<sequence>MAGSGIDEHLLTAAKLREQIEGELDGHGEHYDHTGIVEDDQHRANLSFLEAATDGSFFDTETGEQLLSKFRSDRATRAVSENNSTVLSHLVGVTEQDLDGSAIRLPMKILDELDNNDAPAFPVAAGNPNTGKTNTMLLLAELRKAAVDDLLVVANFDSSITDERVTSAHDLAVTLLEHRDRPKFVLIDEGSTHFDARTYSYEVSTQWTPLAKRFAKINVDACGIVIHTGKDLHPEAKRMATLPFFKTEKKVAQFYENWPADADMPTDLLFGGEIDALEKSGVDYSPDDSAPWSWDLEPELFTLDLGWDELLQELRQRGPAE</sequence>
<evidence type="ECO:0000313" key="2">
    <source>
        <dbReference type="Proteomes" id="UP000050535"/>
    </source>
</evidence>
<accession>A0A0N8I073</accession>
<name>A0A0N8I073_9EURY</name>
<comment type="caution">
    <text evidence="1">The sequence shown here is derived from an EMBL/GenBank/DDBJ whole genome shotgun (WGS) entry which is preliminary data.</text>
</comment>
<reference evidence="2" key="1">
    <citation type="submission" date="2013-11" db="EMBL/GenBank/DDBJ databases">
        <authorList>
            <person name="Hoang H.T."/>
            <person name="Killian M.L."/>
            <person name="Madson D.M."/>
            <person name="Arruda P.H.E."/>
            <person name="Sun D."/>
            <person name="Schwartz K.J."/>
            <person name="Yoon K."/>
        </authorList>
    </citation>
    <scope>NUCLEOTIDE SEQUENCE [LARGE SCALE GENOMIC DNA]</scope>
    <source>
        <strain evidence="2">CDK2</strain>
    </source>
</reference>
<dbReference type="PATRIC" id="fig|699431.3.peg.2315"/>
<organism evidence="1 2">
    <name type="scientific">Halolamina pelagica</name>
    <dbReference type="NCBI Taxonomy" id="699431"/>
    <lineage>
        <taxon>Archaea</taxon>
        <taxon>Methanobacteriati</taxon>
        <taxon>Methanobacteriota</taxon>
        <taxon>Stenosarchaea group</taxon>
        <taxon>Halobacteria</taxon>
        <taxon>Halobacteriales</taxon>
        <taxon>Haloferacaceae</taxon>
    </lineage>
</organism>
<evidence type="ECO:0000313" key="1">
    <source>
        <dbReference type="EMBL" id="KPN31507.1"/>
    </source>
</evidence>
<keyword evidence="2" id="KW-1185">Reference proteome</keyword>
<dbReference type="OrthoDB" id="321312at2157"/>